<keyword evidence="1" id="KW-0472">Membrane</keyword>
<feature type="domain" description="DUF4349" evidence="2">
    <location>
        <begin position="98"/>
        <end position="303"/>
    </location>
</feature>
<evidence type="ECO:0000259" key="2">
    <source>
        <dbReference type="Pfam" id="PF14257"/>
    </source>
</evidence>
<keyword evidence="1" id="KW-1133">Transmembrane helix</keyword>
<name>A0ABS6U8G3_9PSEU</name>
<accession>A0ABS6U8G3</accession>
<comment type="caution">
    <text evidence="3">The sequence shown here is derived from an EMBL/GenBank/DDBJ whole genome shotgun (WGS) entry which is preliminary data.</text>
</comment>
<organism evidence="3 4">
    <name type="scientific">Pseudonocardia oceani</name>
    <dbReference type="NCBI Taxonomy" id="2792013"/>
    <lineage>
        <taxon>Bacteria</taxon>
        <taxon>Bacillati</taxon>
        <taxon>Actinomycetota</taxon>
        <taxon>Actinomycetes</taxon>
        <taxon>Pseudonocardiales</taxon>
        <taxon>Pseudonocardiaceae</taxon>
        <taxon>Pseudonocardia</taxon>
    </lineage>
</organism>
<evidence type="ECO:0000313" key="3">
    <source>
        <dbReference type="EMBL" id="MBW0128216.1"/>
    </source>
</evidence>
<keyword evidence="4" id="KW-1185">Reference proteome</keyword>
<proteinExistence type="predicted"/>
<protein>
    <submittedName>
        <fullName evidence="3">DUF4349 domain-containing protein</fullName>
    </submittedName>
</protein>
<sequence>MALWRRWTTRRTGLVLGAVVVGLVLLGSVVVAVGGADGGSSSSPSSPYDTAEPAIGRSTEEYAGSADAASPLVAPAAPAPDGVTGAGSQGVPVGSAQRSLVRTAQVTVEVGDAATGVRDVRAAAAAAGGFVAEESAGDRGGWVVLRVPADALDAVLDRVAAVGTVTDRSSSVVDATEEVVDLDARVASQQASVARVRALLAEATSIGDVVAIESELARREADLDSLTGRLAALRDQVAFSTVTVDLRVPWTGDDDPTPAAAGFGPGLAAGWEGLLALGTATGTVVGFLLPFLPVVALLAGLVWLVVRRRRRTAQAA</sequence>
<dbReference type="RefSeq" id="WP_218590045.1">
    <property type="nucleotide sequence ID" value="NZ_JADQDF010000001.1"/>
</dbReference>
<evidence type="ECO:0000313" key="4">
    <source>
        <dbReference type="Proteomes" id="UP000694300"/>
    </source>
</evidence>
<dbReference type="Pfam" id="PF14257">
    <property type="entry name" value="DUF4349"/>
    <property type="match status" value="1"/>
</dbReference>
<dbReference type="Proteomes" id="UP000694300">
    <property type="component" value="Unassembled WGS sequence"/>
</dbReference>
<reference evidence="3 4" key="1">
    <citation type="submission" date="2020-11" db="EMBL/GenBank/DDBJ databases">
        <title>Pseudonocardia abyssalis sp. nov. and Pseudonocardia oceani sp. nov., description and phylogenomic analysis of two novel actinomycetes isolated from the deep Southern Ocean.</title>
        <authorList>
            <person name="Parra J."/>
        </authorList>
    </citation>
    <scope>NUCLEOTIDE SEQUENCE [LARGE SCALE GENOMIC DNA]</scope>
    <source>
        <strain evidence="4">KRD185</strain>
    </source>
</reference>
<dbReference type="InterPro" id="IPR025645">
    <property type="entry name" value="DUF4349"/>
</dbReference>
<dbReference type="EMBL" id="JADQDF010000001">
    <property type="protein sequence ID" value="MBW0128216.1"/>
    <property type="molecule type" value="Genomic_DNA"/>
</dbReference>
<feature type="transmembrane region" description="Helical" evidence="1">
    <location>
        <begin position="284"/>
        <end position="306"/>
    </location>
</feature>
<keyword evidence="1" id="KW-0812">Transmembrane</keyword>
<gene>
    <name evidence="3" type="ORF">I4I82_11010</name>
</gene>
<evidence type="ECO:0000256" key="1">
    <source>
        <dbReference type="SAM" id="Phobius"/>
    </source>
</evidence>